<keyword evidence="5" id="KW-1185">Reference proteome</keyword>
<dbReference type="PROSITE" id="PS50977">
    <property type="entry name" value="HTH_TETR_2"/>
    <property type="match status" value="1"/>
</dbReference>
<accession>R3TJY8</accession>
<proteinExistence type="predicted"/>
<dbReference type="STRING" id="154621.RV11_GL002725"/>
<dbReference type="InterPro" id="IPR050624">
    <property type="entry name" value="HTH-type_Tx_Regulator"/>
</dbReference>
<evidence type="ECO:0000256" key="2">
    <source>
        <dbReference type="PROSITE-ProRule" id="PRU00335"/>
    </source>
</evidence>
<dbReference type="PROSITE" id="PS01081">
    <property type="entry name" value="HTH_TETR_1"/>
    <property type="match status" value="1"/>
</dbReference>
<reference evidence="4 5" key="1">
    <citation type="submission" date="2013-02" db="EMBL/GenBank/DDBJ databases">
        <title>The Genome Sequence of Enterococcus phoeniculicola BAA-412.</title>
        <authorList>
            <consortium name="The Broad Institute Genome Sequencing Platform"/>
            <consortium name="The Broad Institute Genome Sequencing Center for Infectious Disease"/>
            <person name="Earl A.M."/>
            <person name="Gilmore M.S."/>
            <person name="Lebreton F."/>
            <person name="Walker B."/>
            <person name="Young S.K."/>
            <person name="Zeng Q."/>
            <person name="Gargeya S."/>
            <person name="Fitzgerald M."/>
            <person name="Haas B."/>
            <person name="Abouelleil A."/>
            <person name="Alvarado L."/>
            <person name="Arachchi H.M."/>
            <person name="Berlin A.M."/>
            <person name="Chapman S.B."/>
            <person name="Dewar J."/>
            <person name="Goldberg J."/>
            <person name="Griggs A."/>
            <person name="Gujja S."/>
            <person name="Hansen M."/>
            <person name="Howarth C."/>
            <person name="Imamovic A."/>
            <person name="Larimer J."/>
            <person name="McCowan C."/>
            <person name="Murphy C."/>
            <person name="Neiman D."/>
            <person name="Pearson M."/>
            <person name="Priest M."/>
            <person name="Roberts A."/>
            <person name="Saif S."/>
            <person name="Shea T."/>
            <person name="Sisk P."/>
            <person name="Sykes S."/>
            <person name="Wortman J."/>
            <person name="Nusbaum C."/>
            <person name="Birren B."/>
        </authorList>
    </citation>
    <scope>NUCLEOTIDE SEQUENCE [LARGE SCALE GENOMIC DNA]</scope>
    <source>
        <strain evidence="4 5">ATCC BAA-412</strain>
    </source>
</reference>
<dbReference type="PANTHER" id="PTHR43479:SF11">
    <property type="entry name" value="ACREF_ENVCD OPERON REPRESSOR-RELATED"/>
    <property type="match status" value="1"/>
</dbReference>
<keyword evidence="1 2" id="KW-0238">DNA-binding</keyword>
<dbReference type="Pfam" id="PF00440">
    <property type="entry name" value="TetR_N"/>
    <property type="match status" value="1"/>
</dbReference>
<dbReference type="EMBL" id="AJAT01000018">
    <property type="protein sequence ID" value="EOL41749.1"/>
    <property type="molecule type" value="Genomic_DNA"/>
</dbReference>
<dbReference type="eggNOG" id="COG1309">
    <property type="taxonomic scope" value="Bacteria"/>
</dbReference>
<organism evidence="4 5">
    <name type="scientific">Enterococcus phoeniculicola ATCC BAA-412</name>
    <dbReference type="NCBI Taxonomy" id="1158610"/>
    <lineage>
        <taxon>Bacteria</taxon>
        <taxon>Bacillati</taxon>
        <taxon>Bacillota</taxon>
        <taxon>Bacilli</taxon>
        <taxon>Lactobacillales</taxon>
        <taxon>Enterococcaceae</taxon>
        <taxon>Enterococcus</taxon>
    </lineage>
</organism>
<dbReference type="PANTHER" id="PTHR43479">
    <property type="entry name" value="ACREF/ENVCD OPERON REPRESSOR-RELATED"/>
    <property type="match status" value="1"/>
</dbReference>
<dbReference type="HOGENOM" id="CLU_104512_0_0_9"/>
<comment type="caution">
    <text evidence="4">The sequence shown here is derived from an EMBL/GenBank/DDBJ whole genome shotgun (WGS) entry which is preliminary data.</text>
</comment>
<dbReference type="PATRIC" id="fig|1158610.3.peg.3305"/>
<dbReference type="InterPro" id="IPR009057">
    <property type="entry name" value="Homeodomain-like_sf"/>
</dbReference>
<protein>
    <recommendedName>
        <fullName evidence="3">HTH tetR-type domain-containing protein</fullName>
    </recommendedName>
</protein>
<evidence type="ECO:0000259" key="3">
    <source>
        <dbReference type="PROSITE" id="PS50977"/>
    </source>
</evidence>
<evidence type="ECO:0000313" key="5">
    <source>
        <dbReference type="Proteomes" id="UP000013785"/>
    </source>
</evidence>
<dbReference type="Proteomes" id="UP000013785">
    <property type="component" value="Unassembled WGS sequence"/>
</dbReference>
<dbReference type="Gene3D" id="1.10.357.10">
    <property type="entry name" value="Tetracycline Repressor, domain 2"/>
    <property type="match status" value="1"/>
</dbReference>
<feature type="domain" description="HTH tetR-type" evidence="3">
    <location>
        <begin position="5"/>
        <end position="65"/>
    </location>
</feature>
<dbReference type="OrthoDB" id="9812993at2"/>
<dbReference type="InterPro" id="IPR001647">
    <property type="entry name" value="HTH_TetR"/>
</dbReference>
<dbReference type="GO" id="GO:0003677">
    <property type="term" value="F:DNA binding"/>
    <property type="evidence" value="ECO:0007669"/>
    <property type="project" value="UniProtKB-UniRule"/>
</dbReference>
<name>R3TJY8_9ENTE</name>
<dbReference type="InterPro" id="IPR023772">
    <property type="entry name" value="DNA-bd_HTH_TetR-type_CS"/>
</dbReference>
<evidence type="ECO:0000313" key="4">
    <source>
        <dbReference type="EMBL" id="EOL41749.1"/>
    </source>
</evidence>
<dbReference type="RefSeq" id="WP_010769945.1">
    <property type="nucleotide sequence ID" value="NZ_ASWE01000001.1"/>
</dbReference>
<evidence type="ECO:0000256" key="1">
    <source>
        <dbReference type="ARBA" id="ARBA00023125"/>
    </source>
</evidence>
<dbReference type="SUPFAM" id="SSF46689">
    <property type="entry name" value="Homeodomain-like"/>
    <property type="match status" value="1"/>
</dbReference>
<dbReference type="AlphaFoldDB" id="R3TJY8"/>
<sequence length="185" mass="21094">MNVSVTSKEEIIRQCQLMVQTEGLGSISIRSVAKKCKISVGAVYNYFPSKSALLSAVIGSIWLDIFHMQEDSFSFSDFIACLSWLFESIQEGGKKYPDFFSSHISVLASDEKEIGKKMMEEYFSHIKESLLNVILADKKIKESAFNKVLTPELFVEYIFQLFMYATMNDAKNSQGILELARKYLY</sequence>
<gene>
    <name evidence="4" type="ORF">UC3_03314</name>
</gene>
<feature type="DNA-binding region" description="H-T-H motif" evidence="2">
    <location>
        <begin position="28"/>
        <end position="47"/>
    </location>
</feature>